<dbReference type="Gene3D" id="2.40.30.170">
    <property type="match status" value="1"/>
</dbReference>
<comment type="subcellular location">
    <subcellularLocation>
        <location evidence="1">Cell envelope</location>
    </subcellularLocation>
</comment>
<dbReference type="PANTHER" id="PTHR32347">
    <property type="entry name" value="EFFLUX SYSTEM COMPONENT YKNX-RELATED"/>
    <property type="match status" value="1"/>
</dbReference>
<dbReference type="EMBL" id="CP073587">
    <property type="protein sequence ID" value="QUN05240.1"/>
    <property type="molecule type" value="Genomic_DNA"/>
</dbReference>
<feature type="domain" description="Multidrug resistance protein MdtA-like barrel-sandwich hybrid" evidence="5">
    <location>
        <begin position="95"/>
        <end position="274"/>
    </location>
</feature>
<dbReference type="Gene3D" id="2.40.50.100">
    <property type="match status" value="1"/>
</dbReference>
<dbReference type="InterPro" id="IPR050465">
    <property type="entry name" value="UPF0194_transport"/>
</dbReference>
<reference evidence="6 7" key="1">
    <citation type="submission" date="2021-04" db="EMBL/GenBank/DDBJ databases">
        <title>Novel species identification of genus Shewanella.</title>
        <authorList>
            <person name="Liu G."/>
        </authorList>
    </citation>
    <scope>NUCLEOTIDE SEQUENCE [LARGE SCALE GENOMIC DNA]</scope>
    <source>
        <strain evidence="6 7">FJAT-54481</strain>
    </source>
</reference>
<evidence type="ECO:0000256" key="1">
    <source>
        <dbReference type="ARBA" id="ARBA00004196"/>
    </source>
</evidence>
<sequence length="426" mass="46626">MSMAMIQDTSGQDVQLRPNTHRKMWYWLAAAVVALLLVFFLISQWRQVANTDMTVSRSAIRIATVERGDVQRDLSVQGKVVAANSPTLYSTAQGIVTYQVKAGDKVAKGQLLAVVDSPQTTSELKQQQASLAQLQGQQAQQQITAKRDLLQKQQALDLAQVDLIAAKRELARNQEARRNEIISDRDFQRSKDELARAELVATQSQTSLALAKQSASYEAQILQQQIRAQELLVAELQRQSDTLNVTSPVDGMVGSLSQAQKAAVPAYQSLLTVVDLSGYEVEVMVPESYADDLTLNMPVEISSNGTVYPGEIAAISPEITNNQVVARLRFTGAVPEQIRQNQRLSGRILLENRLNVLRLPRGNFVDSDSGRSAFVVQGDTATRVPLSLGANGFSYVEVSTGLQAGQQVIISDTSRFKDANSLLLTN</sequence>
<name>A0ABX7YS83_9GAMM</name>
<evidence type="ECO:0000256" key="3">
    <source>
        <dbReference type="ARBA" id="ARBA00023054"/>
    </source>
</evidence>
<keyword evidence="4" id="KW-0812">Transmembrane</keyword>
<organism evidence="6 7">
    <name type="scientific">Shewanella yunxiaonensis</name>
    <dbReference type="NCBI Taxonomy" id="2829809"/>
    <lineage>
        <taxon>Bacteria</taxon>
        <taxon>Pseudomonadati</taxon>
        <taxon>Pseudomonadota</taxon>
        <taxon>Gammaproteobacteria</taxon>
        <taxon>Alteromonadales</taxon>
        <taxon>Shewanellaceae</taxon>
        <taxon>Shewanella</taxon>
    </lineage>
</organism>
<dbReference type="RefSeq" id="WP_212594275.1">
    <property type="nucleotide sequence ID" value="NZ_CP073587.1"/>
</dbReference>
<feature type="transmembrane region" description="Helical" evidence="4">
    <location>
        <begin position="25"/>
        <end position="45"/>
    </location>
</feature>
<evidence type="ECO:0000313" key="7">
    <source>
        <dbReference type="Proteomes" id="UP000679575"/>
    </source>
</evidence>
<protein>
    <submittedName>
        <fullName evidence="6">HlyD family efflux transporter periplasmic adaptor subunit</fullName>
    </submittedName>
</protein>
<accession>A0ABX7YS83</accession>
<dbReference type="Gene3D" id="2.40.420.20">
    <property type="match status" value="1"/>
</dbReference>
<proteinExistence type="inferred from homology"/>
<dbReference type="InterPro" id="IPR058625">
    <property type="entry name" value="MdtA-like_BSH"/>
</dbReference>
<evidence type="ECO:0000313" key="6">
    <source>
        <dbReference type="EMBL" id="QUN05240.1"/>
    </source>
</evidence>
<keyword evidence="7" id="KW-1185">Reference proteome</keyword>
<comment type="similarity">
    <text evidence="2">Belongs to the membrane fusion protein (MFP) (TC 8.A.1) family.</text>
</comment>
<dbReference type="PANTHER" id="PTHR32347:SF14">
    <property type="entry name" value="EFFLUX SYSTEM COMPONENT YKNX-RELATED"/>
    <property type="match status" value="1"/>
</dbReference>
<keyword evidence="4" id="KW-0472">Membrane</keyword>
<dbReference type="Pfam" id="PF25917">
    <property type="entry name" value="BSH_RND"/>
    <property type="match status" value="1"/>
</dbReference>
<evidence type="ECO:0000256" key="4">
    <source>
        <dbReference type="SAM" id="Phobius"/>
    </source>
</evidence>
<evidence type="ECO:0000259" key="5">
    <source>
        <dbReference type="Pfam" id="PF25917"/>
    </source>
</evidence>
<gene>
    <name evidence="6" type="ORF">KDN34_13685</name>
</gene>
<keyword evidence="4" id="KW-1133">Transmembrane helix</keyword>
<evidence type="ECO:0000256" key="2">
    <source>
        <dbReference type="ARBA" id="ARBA00009477"/>
    </source>
</evidence>
<dbReference type="Proteomes" id="UP000679575">
    <property type="component" value="Chromosome"/>
</dbReference>
<keyword evidence="3" id="KW-0175">Coiled coil</keyword>